<accession>A0ABT8SP06</accession>
<dbReference type="Gene3D" id="3.60.15.10">
    <property type="entry name" value="Ribonuclease Z/Hydroxyacylglutathione hydrolase-like"/>
    <property type="match status" value="1"/>
</dbReference>
<keyword evidence="3" id="KW-1185">Reference proteome</keyword>
<evidence type="ECO:0000313" key="2">
    <source>
        <dbReference type="EMBL" id="MDO1559684.1"/>
    </source>
</evidence>
<dbReference type="Gene3D" id="1.10.10.10">
    <property type="entry name" value="Winged helix-like DNA-binding domain superfamily/Winged helix DNA-binding domain"/>
    <property type="match status" value="1"/>
</dbReference>
<dbReference type="Pfam" id="PF00753">
    <property type="entry name" value="Lactamase_B"/>
    <property type="match status" value="1"/>
</dbReference>
<dbReference type="PANTHER" id="PTHR23131">
    <property type="entry name" value="ENDORIBONUCLEASE LACTB2"/>
    <property type="match status" value="1"/>
</dbReference>
<dbReference type="SUPFAM" id="SSF56281">
    <property type="entry name" value="Metallo-hydrolase/oxidoreductase"/>
    <property type="match status" value="1"/>
</dbReference>
<dbReference type="InterPro" id="IPR036866">
    <property type="entry name" value="RibonucZ/Hydroxyglut_hydro"/>
</dbReference>
<dbReference type="Proteomes" id="UP001169063">
    <property type="component" value="Unassembled WGS sequence"/>
</dbReference>
<dbReference type="InterPro" id="IPR041516">
    <property type="entry name" value="LACTB2_WH"/>
</dbReference>
<dbReference type="SMART" id="SM00849">
    <property type="entry name" value="Lactamase_B"/>
    <property type="match status" value="1"/>
</dbReference>
<proteinExistence type="predicted"/>
<sequence length="296" mass="32067">MSIPFVRRDELPYGVLETLSPLIGRVTCRNPGPFTYTGTGTYIVGGDTVAVLDPGPPDPAHLAALLRALEGRRVSHILITHTHLDHSPLARPLARATGAPVLAAPPPQGHDLASAEEAYDEAFQPDQLLEDGDRVSGPGWTLRTLATPGHASNHLCFALEEENALFSGDHIMGWSTTVVAPPDGDMGAYISSLERVMAKGFETLWPTHGPPVREVQPFLKAYLDHRLTRETQVLERLHAGDATVAEMVPVLYAQVDRRLWPAASLSVLAHLKRLTELNQAACDGKLSLAARFRPLG</sequence>
<protein>
    <submittedName>
        <fullName evidence="2">MBL fold metallo-hydrolase</fullName>
    </submittedName>
</protein>
<reference evidence="2" key="1">
    <citation type="submission" date="2023-07" db="EMBL/GenBank/DDBJ databases">
        <title>Brevundimonas soil sp. nov., isolated from the soil of chemical plant.</title>
        <authorList>
            <person name="Wu N."/>
        </authorList>
    </citation>
    <scope>NUCLEOTIDE SEQUENCE</scope>
    <source>
        <strain evidence="2">XZ-24</strain>
    </source>
</reference>
<feature type="domain" description="Metallo-beta-lactamase" evidence="1">
    <location>
        <begin position="37"/>
        <end position="208"/>
    </location>
</feature>
<organism evidence="2 3">
    <name type="scientific">Peiella sedimenti</name>
    <dbReference type="NCBI Taxonomy" id="3061083"/>
    <lineage>
        <taxon>Bacteria</taxon>
        <taxon>Pseudomonadati</taxon>
        <taxon>Pseudomonadota</taxon>
        <taxon>Alphaproteobacteria</taxon>
        <taxon>Caulobacterales</taxon>
        <taxon>Caulobacteraceae</taxon>
        <taxon>Peiella</taxon>
    </lineage>
</organism>
<comment type="caution">
    <text evidence="2">The sequence shown here is derived from an EMBL/GenBank/DDBJ whole genome shotgun (WGS) entry which is preliminary data.</text>
</comment>
<dbReference type="RefSeq" id="WP_302110106.1">
    <property type="nucleotide sequence ID" value="NZ_JAUKTR010000003.1"/>
</dbReference>
<name>A0ABT8SP06_9CAUL</name>
<dbReference type="Pfam" id="PF17778">
    <property type="entry name" value="WHD_BLACT"/>
    <property type="match status" value="1"/>
</dbReference>
<evidence type="ECO:0000259" key="1">
    <source>
        <dbReference type="SMART" id="SM00849"/>
    </source>
</evidence>
<gene>
    <name evidence="2" type="ORF">Q0812_09620</name>
</gene>
<dbReference type="InterPro" id="IPR001279">
    <property type="entry name" value="Metallo-B-lactamas"/>
</dbReference>
<dbReference type="EMBL" id="JAUKTR010000003">
    <property type="protein sequence ID" value="MDO1559684.1"/>
    <property type="molecule type" value="Genomic_DNA"/>
</dbReference>
<dbReference type="InterPro" id="IPR036388">
    <property type="entry name" value="WH-like_DNA-bd_sf"/>
</dbReference>
<evidence type="ECO:0000313" key="3">
    <source>
        <dbReference type="Proteomes" id="UP001169063"/>
    </source>
</evidence>
<dbReference type="CDD" id="cd16278">
    <property type="entry name" value="metallo-hydrolase-like_MBL-fold"/>
    <property type="match status" value="1"/>
</dbReference>
<dbReference type="InterPro" id="IPR050662">
    <property type="entry name" value="Sec-metab_biosynth-thioest"/>
</dbReference>
<dbReference type="PANTHER" id="PTHR23131:SF0">
    <property type="entry name" value="ENDORIBONUCLEASE LACTB2"/>
    <property type="match status" value="1"/>
</dbReference>